<dbReference type="SUPFAM" id="SSF51905">
    <property type="entry name" value="FAD/NAD(P)-binding domain"/>
    <property type="match status" value="2"/>
</dbReference>
<proteinExistence type="predicted"/>
<dbReference type="AlphaFoldDB" id="A0A8G2L7L0"/>
<dbReference type="Gene3D" id="3.50.50.60">
    <property type="entry name" value="FAD/NAD(P)-binding domain"/>
    <property type="match status" value="2"/>
</dbReference>
<protein>
    <submittedName>
        <fullName evidence="2">Sulfide:quinone oxidoreductase</fullName>
    </submittedName>
</protein>
<evidence type="ECO:0000259" key="1">
    <source>
        <dbReference type="Pfam" id="PF07992"/>
    </source>
</evidence>
<accession>A0A8G2L7L0</accession>
<dbReference type="Proteomes" id="UP000192315">
    <property type="component" value="Unassembled WGS sequence"/>
</dbReference>
<dbReference type="EMBL" id="FWYE01000002">
    <property type="protein sequence ID" value="SMD31120.1"/>
    <property type="molecule type" value="Genomic_DNA"/>
</dbReference>
<dbReference type="InterPro" id="IPR052541">
    <property type="entry name" value="SQRD"/>
</dbReference>
<comment type="caution">
    <text evidence="2">The sequence shown here is derived from an EMBL/GenBank/DDBJ whole genome shotgun (WGS) entry which is preliminary data.</text>
</comment>
<dbReference type="GO" id="GO:0016491">
    <property type="term" value="F:oxidoreductase activity"/>
    <property type="evidence" value="ECO:0007669"/>
    <property type="project" value="InterPro"/>
</dbReference>
<dbReference type="PANTHER" id="PTHR43755">
    <property type="match status" value="1"/>
</dbReference>
<name>A0A8G2L7L0_PICTO</name>
<evidence type="ECO:0000313" key="3">
    <source>
        <dbReference type="Proteomes" id="UP000192315"/>
    </source>
</evidence>
<sequence>MFRVVVIGDANAGLIFANKLRMHTNINDVKITLIGNSTKTYFKPDGVLIPFNDIDYHETVRNTDSLIHHGIERIKALATLINPDDHYVKLDNNRIIEYDYLVIATGDRLSTGEIKGYSDSVLHFYDLNNALKLREELKNIKSGNVVIGPASLPFQCPMAPYEFAFELKLFLRKRHLENSVKITVVSPMDGALPFNELSGMIIKRLSDENIDFHGKFQSDSIDREKNILTSKNGESIKFDHLVLIPVHHGQRFLIDSGLANDNGYVDVDKYKLNYKNYDNLFVIGDAANFMLKVGAFGHSQASYLARRIASETSGLTPEDYFDGYLGCSSVVDNHTGLTLSFNYDSKPMAKFSSFMDYYLKYISANVYFSSIIHGVL</sequence>
<dbReference type="RefSeq" id="WP_084272887.1">
    <property type="nucleotide sequence ID" value="NZ_FWYE01000002.1"/>
</dbReference>
<dbReference type="PANTHER" id="PTHR43755:SF1">
    <property type="entry name" value="FAD-DEPENDENT PYRIDINE NUCLEOTIDE-DISULPHIDE OXIDOREDUCTASE"/>
    <property type="match status" value="1"/>
</dbReference>
<feature type="domain" description="FAD/NAD(P)-binding" evidence="1">
    <location>
        <begin position="2"/>
        <end position="291"/>
    </location>
</feature>
<organism evidence="2 3">
    <name type="scientific">Picrophilus torridus (strain ATCC 700027 / DSM 9790 / JCM 10055 / NBRC 100828 / KAW 2/3)</name>
    <dbReference type="NCBI Taxonomy" id="1122961"/>
    <lineage>
        <taxon>Archaea</taxon>
        <taxon>Methanobacteriati</taxon>
        <taxon>Thermoplasmatota</taxon>
        <taxon>Thermoplasmata</taxon>
        <taxon>Thermoplasmatales</taxon>
        <taxon>Picrophilaceae</taxon>
        <taxon>Picrophilus</taxon>
    </lineage>
</organism>
<gene>
    <name evidence="2" type="ORF">SAMN02745355_1040</name>
</gene>
<reference evidence="2 3" key="1">
    <citation type="submission" date="2017-04" db="EMBL/GenBank/DDBJ databases">
        <authorList>
            <person name="Varghese N."/>
            <person name="Submissions S."/>
        </authorList>
    </citation>
    <scope>NUCLEOTIDE SEQUENCE [LARGE SCALE GENOMIC DNA]</scope>
    <source>
        <strain evidence="2 3">DSM 9789</strain>
    </source>
</reference>
<keyword evidence="3" id="KW-1185">Reference proteome</keyword>
<evidence type="ECO:0000313" key="2">
    <source>
        <dbReference type="EMBL" id="SMD31120.1"/>
    </source>
</evidence>
<dbReference type="InterPro" id="IPR023753">
    <property type="entry name" value="FAD/NAD-binding_dom"/>
</dbReference>
<dbReference type="Pfam" id="PF07992">
    <property type="entry name" value="Pyr_redox_2"/>
    <property type="match status" value="1"/>
</dbReference>
<dbReference type="InterPro" id="IPR036188">
    <property type="entry name" value="FAD/NAD-bd_sf"/>
</dbReference>